<dbReference type="Proteomes" id="UP001461498">
    <property type="component" value="Unassembled WGS sequence"/>
</dbReference>
<keyword evidence="2" id="KW-1185">Reference proteome</keyword>
<accession>A0AAW1D8V7</accession>
<dbReference type="EMBL" id="JAPXFL010000006">
    <property type="protein sequence ID" value="KAK9505578.1"/>
    <property type="molecule type" value="Genomic_DNA"/>
</dbReference>
<evidence type="ECO:0000313" key="2">
    <source>
        <dbReference type="Proteomes" id="UP001461498"/>
    </source>
</evidence>
<organism evidence="1 2">
    <name type="scientific">Rhynocoris fuscipes</name>
    <dbReference type="NCBI Taxonomy" id="488301"/>
    <lineage>
        <taxon>Eukaryota</taxon>
        <taxon>Metazoa</taxon>
        <taxon>Ecdysozoa</taxon>
        <taxon>Arthropoda</taxon>
        <taxon>Hexapoda</taxon>
        <taxon>Insecta</taxon>
        <taxon>Pterygota</taxon>
        <taxon>Neoptera</taxon>
        <taxon>Paraneoptera</taxon>
        <taxon>Hemiptera</taxon>
        <taxon>Heteroptera</taxon>
        <taxon>Panheteroptera</taxon>
        <taxon>Cimicomorpha</taxon>
        <taxon>Reduviidae</taxon>
        <taxon>Harpactorinae</taxon>
        <taxon>Harpactorini</taxon>
        <taxon>Rhynocoris</taxon>
    </lineage>
</organism>
<reference evidence="1 2" key="1">
    <citation type="submission" date="2022-12" db="EMBL/GenBank/DDBJ databases">
        <title>Chromosome-level genome assembly of true bugs.</title>
        <authorList>
            <person name="Ma L."/>
            <person name="Li H."/>
        </authorList>
    </citation>
    <scope>NUCLEOTIDE SEQUENCE [LARGE SCALE GENOMIC DNA]</scope>
    <source>
        <strain evidence="1">Lab_2022b</strain>
    </source>
</reference>
<gene>
    <name evidence="1" type="ORF">O3M35_009597</name>
</gene>
<evidence type="ECO:0000313" key="1">
    <source>
        <dbReference type="EMBL" id="KAK9505578.1"/>
    </source>
</evidence>
<dbReference type="AlphaFoldDB" id="A0AAW1D8V7"/>
<name>A0AAW1D8V7_9HEMI</name>
<proteinExistence type="predicted"/>
<sequence>MWLGVLTLYGEETLYEANIRKSLENYHVIFTRLRSYINPLTGSTLMPIKVRFHQRIHSANMVEVRK</sequence>
<comment type="caution">
    <text evidence="1">The sequence shown here is derived from an EMBL/GenBank/DDBJ whole genome shotgun (WGS) entry which is preliminary data.</text>
</comment>
<protein>
    <submittedName>
        <fullName evidence="1">Uncharacterized protein</fullName>
    </submittedName>
</protein>